<dbReference type="InterPro" id="IPR009081">
    <property type="entry name" value="PP-bd_ACP"/>
</dbReference>
<dbReference type="SUPFAM" id="SSF47336">
    <property type="entry name" value="ACP-like"/>
    <property type="match status" value="1"/>
</dbReference>
<dbReference type="Gene3D" id="3.30.70.3290">
    <property type="match status" value="1"/>
</dbReference>
<dbReference type="InterPro" id="IPR014030">
    <property type="entry name" value="Ketoacyl_synth_N"/>
</dbReference>
<dbReference type="InterPro" id="IPR006162">
    <property type="entry name" value="Ppantetheine_attach_site"/>
</dbReference>
<dbReference type="Gene3D" id="1.10.1200.10">
    <property type="entry name" value="ACP-like"/>
    <property type="match status" value="1"/>
</dbReference>
<dbReference type="eggNOG" id="COG1028">
    <property type="taxonomic scope" value="Bacteria"/>
</dbReference>
<evidence type="ECO:0000256" key="4">
    <source>
        <dbReference type="ARBA" id="ARBA00022679"/>
    </source>
</evidence>
<dbReference type="Gene3D" id="3.40.366.10">
    <property type="entry name" value="Malonyl-Coenzyme A Acyl Carrier Protein, domain 2"/>
    <property type="match status" value="1"/>
</dbReference>
<evidence type="ECO:0000313" key="7">
    <source>
        <dbReference type="EMBL" id="CCH32918.1"/>
    </source>
</evidence>
<dbReference type="PATRIC" id="fig|1179773.3.peg.5699"/>
<dbReference type="InterPro" id="IPR049490">
    <property type="entry name" value="C883_1060-like_KR_N"/>
</dbReference>
<dbReference type="Gene3D" id="3.40.50.720">
    <property type="entry name" value="NAD(P)-binding Rossmann-like Domain"/>
    <property type="match status" value="1"/>
</dbReference>
<dbReference type="PANTHER" id="PTHR43775:SF37">
    <property type="entry name" value="SI:DKEY-61P9.11"/>
    <property type="match status" value="1"/>
</dbReference>
<dbReference type="Proteomes" id="UP000006281">
    <property type="component" value="Chromosome"/>
</dbReference>
<dbReference type="EMBL" id="HE804045">
    <property type="protein sequence ID" value="CCH32918.1"/>
    <property type="molecule type" value="Genomic_DNA"/>
</dbReference>
<evidence type="ECO:0000256" key="3">
    <source>
        <dbReference type="ARBA" id="ARBA00022553"/>
    </source>
</evidence>
<dbReference type="PROSITE" id="PS00606">
    <property type="entry name" value="KS3_1"/>
    <property type="match status" value="1"/>
</dbReference>
<dbReference type="Pfam" id="PF00109">
    <property type="entry name" value="ketoacyl-synt"/>
    <property type="match status" value="1"/>
</dbReference>
<dbReference type="InterPro" id="IPR057326">
    <property type="entry name" value="KR_dom"/>
</dbReference>
<dbReference type="Pfam" id="PF22621">
    <property type="entry name" value="CurL-like_PKS_C"/>
    <property type="match status" value="1"/>
</dbReference>
<dbReference type="SUPFAM" id="SSF53901">
    <property type="entry name" value="Thiolase-like"/>
    <property type="match status" value="1"/>
</dbReference>
<keyword evidence="3" id="KW-0597">Phosphoprotein</keyword>
<dbReference type="InterPro" id="IPR013968">
    <property type="entry name" value="PKS_KR"/>
</dbReference>
<dbReference type="PROSITE" id="PS50075">
    <property type="entry name" value="CARRIER"/>
    <property type="match status" value="1"/>
</dbReference>
<evidence type="ECO:0000259" key="5">
    <source>
        <dbReference type="PROSITE" id="PS50075"/>
    </source>
</evidence>
<dbReference type="HOGENOM" id="CLU_000022_35_2_11"/>
<dbReference type="SMART" id="SM00825">
    <property type="entry name" value="PKS_KS"/>
    <property type="match status" value="1"/>
</dbReference>
<evidence type="ECO:0000256" key="2">
    <source>
        <dbReference type="ARBA" id="ARBA00022450"/>
    </source>
</evidence>
<dbReference type="PROSITE" id="PS52004">
    <property type="entry name" value="KS3_2"/>
    <property type="match status" value="1"/>
</dbReference>
<protein>
    <submittedName>
        <fullName evidence="7">Polyketide synthase type I</fullName>
    </submittedName>
</protein>
<dbReference type="GO" id="GO:0005886">
    <property type="term" value="C:plasma membrane"/>
    <property type="evidence" value="ECO:0007669"/>
    <property type="project" value="TreeGrafter"/>
</dbReference>
<dbReference type="InterPro" id="IPR036736">
    <property type="entry name" value="ACP-like_sf"/>
</dbReference>
<sequence>MSQHSEADDQPDRVAVVGMAGRFPGADSVAALWRLLTAGEEAVTRFTPQEPAAAGVPADLAGDPAHVPAKGALSDVEGFDAELFGYSAAEAALLDPQHRLFLECALTAVEDAGLVPDRGARRTGVYAGGMFSSYLAHNLLPRPDLVSTHGMPMVLQANLPDQLAARVAYQLGLHGPAVGVQTACSTSLVAVHLAAQALLAQECDVALAGGVTVTVPARVGYRHTEGGMESATGRCRPFSAEADGTVFGNGVGVVVLKRLTDALADGDPVHAVLLGSAINNDGHRKVGYTAPSYRGQVEVIREALAIAGVDPATVGHVEAHGTGTPLGDPIEVAALAETYGAAKPAVPRALGSVKSNLGHLDAAAGITGLIKTVLMLRHGRVPASLHADPTHPELDLVGAGFFVPGRLQDWPVITGPRRAAVSAFGIGGTNAHIVLEQAPARDPRAPVETGPVVLPLSAASSAALAAMTGLLGAHLAEHGELHLADVAHTLRTGRRQWAHRRVVVADSVSAAVDALSTADRAKVASGRAEDGPARPVFLLPGQGSQYPGMGAGLYRSEPVFRAAVDECADLLVPHLGLDLRAELWAEDDGLSRTRLTQPAVFTTSYAAARLLLHWGVTPAALLGHSLGEYTAACLAGIFTLPDALRLVAGRGRLMAAMPPGAMLALPLDAEAAAELAGRHGLDVAAVNGPRSTVVSGPIEAVVAAEETVATRGLRGVRLPTSHAFHSRLTDTAQEELAALLAEVTPHPPTIPVLSNLTGDWLTGTEALDRSYWLRQMRAPVRFLAGLTALGGSDAPAVAVEAGPGGMLTGLVHAAQVPGLTAATPPLPSAAGEPGSARLAFGSLWAHGVPVDWDRLGDPGGRTAILPTYPFQHRRHWVEPAARAAVGGDEATLGRFGWRATTVEPDAKPVQGKRSAWLLFLDADGRAQALADVLTAAGQVVTTVLPGAEYRRVRRGVYELDPARPEHYRQLFAELRALVRTPSTVLYCWPLAPSADDTRDYFGLVRLARAVAAERVVHDLRLGVVTSGAFAVTGAEHADPVARMLSGPVLVLPTEYHNLDCVQLDLPAHADGVDEATATALTRAVLGATDPVLALRGDRWWRREPARATAPPADSALPVRRGGVYLIVGGLTGIGAALAERLTTGHGATVVLLSRSAHEDHPTVRALADAGATVAAERADVSDVVALTAALDRVRARFGRIDGVVHAAGVAGGGAVERRTDLEMAGVLAPKVAGARTLLAALRPGEADFVVLCSSLAAVVPTYGQCDYSAANAYLDGLAESRSDGRLVLSAAWDTWGETGMLRDAEVPGDLRAAYEEVLARALTTAQGVRAFEALLAGRGGHVLVARAGIGEPLDLGADGPWSTGGGVTTAPRPDLAEPYVAPRGELEAQLAELWQELLGVDDVGVNDNFVQLGGHSLMAAQLAARVRAAYEIEIPVRVFFEGATVAGLATMVEEAVLDQLERS</sequence>
<dbReference type="KEGG" id="sesp:BN6_56590"/>
<dbReference type="FunFam" id="1.10.1200.10:FF:000005">
    <property type="entry name" value="Nonribosomal peptide synthetase 1"/>
    <property type="match status" value="1"/>
</dbReference>
<dbReference type="BioCyc" id="SESP1179773:BN6_RS27270-MONOMER"/>
<organism evidence="7 8">
    <name type="scientific">Saccharothrix espanaensis (strain ATCC 51144 / DSM 44229 / JCM 9112 / NBRC 15066 / NRRL 15764)</name>
    <dbReference type="NCBI Taxonomy" id="1179773"/>
    <lineage>
        <taxon>Bacteria</taxon>
        <taxon>Bacillati</taxon>
        <taxon>Actinomycetota</taxon>
        <taxon>Actinomycetes</taxon>
        <taxon>Pseudonocardiales</taxon>
        <taxon>Pseudonocardiaceae</taxon>
        <taxon>Saccharothrix</taxon>
    </lineage>
</organism>
<dbReference type="SUPFAM" id="SSF52151">
    <property type="entry name" value="FabD/lysophospholipase-like"/>
    <property type="match status" value="1"/>
</dbReference>
<dbReference type="InterPro" id="IPR014031">
    <property type="entry name" value="Ketoacyl_synth_C"/>
</dbReference>
<dbReference type="PANTHER" id="PTHR43775">
    <property type="entry name" value="FATTY ACID SYNTHASE"/>
    <property type="match status" value="1"/>
</dbReference>
<comment type="cofactor">
    <cofactor evidence="1">
        <name>pantetheine 4'-phosphate</name>
        <dbReference type="ChEBI" id="CHEBI:47942"/>
    </cofactor>
</comment>
<keyword evidence="8" id="KW-1185">Reference proteome</keyword>
<dbReference type="Pfam" id="PF08659">
    <property type="entry name" value="KR"/>
    <property type="match status" value="1"/>
</dbReference>
<dbReference type="Pfam" id="PF00550">
    <property type="entry name" value="PP-binding"/>
    <property type="match status" value="1"/>
</dbReference>
<dbReference type="SMART" id="SM00827">
    <property type="entry name" value="PKS_AT"/>
    <property type="match status" value="1"/>
</dbReference>
<dbReference type="InterPro" id="IPR018201">
    <property type="entry name" value="Ketoacyl_synth_AS"/>
</dbReference>
<proteinExistence type="predicted"/>
<dbReference type="SMART" id="SM00822">
    <property type="entry name" value="PKS_KR"/>
    <property type="match status" value="1"/>
</dbReference>
<dbReference type="CDD" id="cd08953">
    <property type="entry name" value="KR_2_SDR_x"/>
    <property type="match status" value="1"/>
</dbReference>
<accession>K0K8B3</accession>
<dbReference type="OrthoDB" id="3653264at2"/>
<dbReference type="InterPro" id="IPR016035">
    <property type="entry name" value="Acyl_Trfase/lysoPLipase"/>
</dbReference>
<dbReference type="CDD" id="cd00833">
    <property type="entry name" value="PKS"/>
    <property type="match status" value="1"/>
</dbReference>
<gene>
    <name evidence="7" type="primary">pks14</name>
    <name evidence="7" type="ordered locus">BN6_56590</name>
</gene>
<dbReference type="Gene3D" id="3.40.47.10">
    <property type="match status" value="1"/>
</dbReference>
<dbReference type="GO" id="GO:0031177">
    <property type="term" value="F:phosphopantetheine binding"/>
    <property type="evidence" value="ECO:0007669"/>
    <property type="project" value="InterPro"/>
</dbReference>
<dbReference type="SUPFAM" id="SSF55048">
    <property type="entry name" value="Probable ACP-binding domain of malonyl-CoA ACP transacylase"/>
    <property type="match status" value="1"/>
</dbReference>
<dbReference type="InterPro" id="IPR001227">
    <property type="entry name" value="Ac_transferase_dom_sf"/>
</dbReference>
<reference evidence="7 8" key="1">
    <citation type="journal article" date="2012" name="BMC Genomics">
        <title>Complete genome sequence of Saccharothrix espanaensis DSM 44229T and comparison to the other completely sequenced Pseudonocardiaceae.</title>
        <authorList>
            <person name="Strobel T."/>
            <person name="Al-Dilaimi A."/>
            <person name="Blom J."/>
            <person name="Gessner A."/>
            <person name="Kalinowski J."/>
            <person name="Luzhetska M."/>
            <person name="Puhler A."/>
            <person name="Szczepanowski R."/>
            <person name="Bechthold A."/>
            <person name="Ruckert C."/>
        </authorList>
    </citation>
    <scope>NUCLEOTIDE SEQUENCE [LARGE SCALE GENOMIC DNA]</scope>
    <source>
        <strain evidence="8">ATCC 51144 / DSM 44229 / JCM 9112 / NBRC 15066 / NRRL 15764</strain>
    </source>
</reference>
<keyword evidence="4" id="KW-0808">Transferase</keyword>
<dbReference type="InterPro" id="IPR014043">
    <property type="entry name" value="Acyl_transferase_dom"/>
</dbReference>
<dbReference type="GO" id="GO:0006633">
    <property type="term" value="P:fatty acid biosynthetic process"/>
    <property type="evidence" value="ECO:0007669"/>
    <property type="project" value="InterPro"/>
</dbReference>
<dbReference type="eggNOG" id="COG3321">
    <property type="taxonomic scope" value="Bacteria"/>
</dbReference>
<dbReference type="SMART" id="SM00823">
    <property type="entry name" value="PKS_PP"/>
    <property type="match status" value="1"/>
</dbReference>
<dbReference type="SUPFAM" id="SSF51735">
    <property type="entry name" value="NAD(P)-binding Rossmann-fold domains"/>
    <property type="match status" value="2"/>
</dbReference>
<dbReference type="GO" id="GO:0071770">
    <property type="term" value="P:DIM/DIP cell wall layer assembly"/>
    <property type="evidence" value="ECO:0007669"/>
    <property type="project" value="TreeGrafter"/>
</dbReference>
<evidence type="ECO:0000256" key="1">
    <source>
        <dbReference type="ARBA" id="ARBA00001957"/>
    </source>
</evidence>
<dbReference type="GO" id="GO:0004312">
    <property type="term" value="F:fatty acid synthase activity"/>
    <property type="evidence" value="ECO:0007669"/>
    <property type="project" value="TreeGrafter"/>
</dbReference>
<dbReference type="Pfam" id="PF00698">
    <property type="entry name" value="Acyl_transf_1"/>
    <property type="match status" value="1"/>
</dbReference>
<dbReference type="InterPro" id="IPR016039">
    <property type="entry name" value="Thiolase-like"/>
</dbReference>
<dbReference type="Pfam" id="PF21394">
    <property type="entry name" value="Beta-ketacyl_N"/>
    <property type="match status" value="1"/>
</dbReference>
<feature type="domain" description="Carrier" evidence="5">
    <location>
        <begin position="1381"/>
        <end position="1456"/>
    </location>
</feature>
<dbReference type="InterPro" id="IPR016036">
    <property type="entry name" value="Malonyl_transacylase_ACP-bd"/>
</dbReference>
<dbReference type="Pfam" id="PF02801">
    <property type="entry name" value="Ketoacyl-synt_C"/>
    <property type="match status" value="1"/>
</dbReference>
<dbReference type="GO" id="GO:0005737">
    <property type="term" value="C:cytoplasm"/>
    <property type="evidence" value="ECO:0007669"/>
    <property type="project" value="TreeGrafter"/>
</dbReference>
<dbReference type="InterPro" id="IPR050091">
    <property type="entry name" value="PKS_NRPS_Biosynth_Enz"/>
</dbReference>
<dbReference type="PROSITE" id="PS00012">
    <property type="entry name" value="PHOSPHOPANTETHEINE"/>
    <property type="match status" value="1"/>
</dbReference>
<dbReference type="InterPro" id="IPR036291">
    <property type="entry name" value="NAD(P)-bd_dom_sf"/>
</dbReference>
<dbReference type="InterPro" id="IPR020806">
    <property type="entry name" value="PKS_PP-bd"/>
</dbReference>
<dbReference type="STRING" id="1179773.BN6_56590"/>
<evidence type="ECO:0000259" key="6">
    <source>
        <dbReference type="PROSITE" id="PS52004"/>
    </source>
</evidence>
<keyword evidence="2" id="KW-0596">Phosphopantetheine</keyword>
<dbReference type="GO" id="GO:0004315">
    <property type="term" value="F:3-oxoacyl-[acyl-carrier-protein] synthase activity"/>
    <property type="evidence" value="ECO:0007669"/>
    <property type="project" value="InterPro"/>
</dbReference>
<name>K0K8B3_SACES</name>
<dbReference type="InterPro" id="IPR020841">
    <property type="entry name" value="PKS_Beta-ketoAc_synthase_dom"/>
</dbReference>
<evidence type="ECO:0000313" key="8">
    <source>
        <dbReference type="Proteomes" id="UP000006281"/>
    </source>
</evidence>
<feature type="domain" description="Ketosynthase family 3 (KS3)" evidence="6">
    <location>
        <begin position="11"/>
        <end position="437"/>
    </location>
</feature>
<dbReference type="RefSeq" id="WP_015103030.1">
    <property type="nucleotide sequence ID" value="NC_019673.1"/>
</dbReference>